<dbReference type="Proteomes" id="UP000799753">
    <property type="component" value="Unassembled WGS sequence"/>
</dbReference>
<evidence type="ECO:0000313" key="7">
    <source>
        <dbReference type="Proteomes" id="UP000799753"/>
    </source>
</evidence>
<evidence type="ECO:0000256" key="1">
    <source>
        <dbReference type="ARBA" id="ARBA00009451"/>
    </source>
</evidence>
<dbReference type="OrthoDB" id="416470at2759"/>
<evidence type="ECO:0000256" key="5">
    <source>
        <dbReference type="SAM" id="MobiDB-lite"/>
    </source>
</evidence>
<feature type="region of interest" description="Disordered" evidence="5">
    <location>
        <begin position="1"/>
        <end position="125"/>
    </location>
</feature>
<dbReference type="InterPro" id="IPR001063">
    <property type="entry name" value="Ribosomal_uL22"/>
</dbReference>
<dbReference type="InterPro" id="IPR047867">
    <property type="entry name" value="Ribosomal_uL22_bac/org-type"/>
</dbReference>
<feature type="region of interest" description="Disordered" evidence="5">
    <location>
        <begin position="276"/>
        <end position="305"/>
    </location>
</feature>
<accession>A0A6A6RKN2</accession>
<gene>
    <name evidence="6" type="ORF">P280DRAFT_493536</name>
</gene>
<reference evidence="6" key="1">
    <citation type="journal article" date="2020" name="Stud. Mycol.">
        <title>101 Dothideomycetes genomes: a test case for predicting lifestyles and emergence of pathogens.</title>
        <authorList>
            <person name="Haridas S."/>
            <person name="Albert R."/>
            <person name="Binder M."/>
            <person name="Bloem J."/>
            <person name="Labutti K."/>
            <person name="Salamov A."/>
            <person name="Andreopoulos B."/>
            <person name="Baker S."/>
            <person name="Barry K."/>
            <person name="Bills G."/>
            <person name="Bluhm B."/>
            <person name="Cannon C."/>
            <person name="Castanera R."/>
            <person name="Culley D."/>
            <person name="Daum C."/>
            <person name="Ezra D."/>
            <person name="Gonzalez J."/>
            <person name="Henrissat B."/>
            <person name="Kuo A."/>
            <person name="Liang C."/>
            <person name="Lipzen A."/>
            <person name="Lutzoni F."/>
            <person name="Magnuson J."/>
            <person name="Mondo S."/>
            <person name="Nolan M."/>
            <person name="Ohm R."/>
            <person name="Pangilinan J."/>
            <person name="Park H.-J."/>
            <person name="Ramirez L."/>
            <person name="Alfaro M."/>
            <person name="Sun H."/>
            <person name="Tritt A."/>
            <person name="Yoshinaga Y."/>
            <person name="Zwiers L.-H."/>
            <person name="Turgeon B."/>
            <person name="Goodwin S."/>
            <person name="Spatafora J."/>
            <person name="Crous P."/>
            <person name="Grigoriev I."/>
        </authorList>
    </citation>
    <scope>NUCLEOTIDE SEQUENCE</scope>
    <source>
        <strain evidence="6">CBS 473.64</strain>
    </source>
</reference>
<organism evidence="6 7">
    <name type="scientific">Massarina eburnea CBS 473.64</name>
    <dbReference type="NCBI Taxonomy" id="1395130"/>
    <lineage>
        <taxon>Eukaryota</taxon>
        <taxon>Fungi</taxon>
        <taxon>Dikarya</taxon>
        <taxon>Ascomycota</taxon>
        <taxon>Pezizomycotina</taxon>
        <taxon>Dothideomycetes</taxon>
        <taxon>Pleosporomycetidae</taxon>
        <taxon>Pleosporales</taxon>
        <taxon>Massarineae</taxon>
        <taxon>Massarinaceae</taxon>
        <taxon>Massarina</taxon>
    </lineage>
</organism>
<dbReference type="Pfam" id="PF00237">
    <property type="entry name" value="Ribosomal_L22"/>
    <property type="match status" value="2"/>
</dbReference>
<name>A0A6A6RKN2_9PLEO</name>
<dbReference type="EMBL" id="MU006804">
    <property type="protein sequence ID" value="KAF2635725.1"/>
    <property type="molecule type" value="Genomic_DNA"/>
</dbReference>
<evidence type="ECO:0000256" key="3">
    <source>
        <dbReference type="ARBA" id="ARBA00023274"/>
    </source>
</evidence>
<dbReference type="AlphaFoldDB" id="A0A6A6RKN2"/>
<comment type="similarity">
    <text evidence="1 4">Belongs to the universal ribosomal protein uL22 family.</text>
</comment>
<proteinExistence type="inferred from homology"/>
<protein>
    <submittedName>
        <fullName evidence="6">Ribosomal protein L22</fullName>
    </submittedName>
</protein>
<feature type="compositionally biased region" description="Acidic residues" evidence="5">
    <location>
        <begin position="276"/>
        <end position="287"/>
    </location>
</feature>
<evidence type="ECO:0000313" key="6">
    <source>
        <dbReference type="EMBL" id="KAF2635725.1"/>
    </source>
</evidence>
<feature type="compositionally biased region" description="Polar residues" evidence="5">
    <location>
        <begin position="41"/>
        <end position="51"/>
    </location>
</feature>
<feature type="compositionally biased region" description="Polar residues" evidence="5">
    <location>
        <begin position="88"/>
        <end position="102"/>
    </location>
</feature>
<keyword evidence="3 4" id="KW-0687">Ribonucleoprotein</keyword>
<keyword evidence="2 4" id="KW-0689">Ribosomal protein</keyword>
<dbReference type="InterPro" id="IPR036394">
    <property type="entry name" value="Ribosomal_uL22_sf"/>
</dbReference>
<keyword evidence="7" id="KW-1185">Reference proteome</keyword>
<dbReference type="FunFam" id="3.90.470.10:FF:000017">
    <property type="entry name" value="54S ribosomal protein L22, mitochondrial"/>
    <property type="match status" value="1"/>
</dbReference>
<dbReference type="Gene3D" id="3.90.470.10">
    <property type="entry name" value="Ribosomal protein L22/L17"/>
    <property type="match status" value="1"/>
</dbReference>
<sequence>MSARIPTRQLGPSGKPALCALPRGRAPYTLPTYEAPPKQEGNPNPAASQKGVQEEPLPPHLPPRLPPHLSNPTLENYLAKHAPDSRSSRPQSKLGSLPSHPTSLFKWLEPDSPEWRQGTTTPEQSAKLQKELQAREDQLNRQRELEMHALKLDPAPAARRKFETKMAIRDVLKNGRVTKAIKLARTERESVYCSPFLPTSVKKLMRITHLIAGKTVEEALIQLRFSPKRIARDVRKGLMIARDEAIAQRGMGLGGGQAAQDALEAEEAREAELAELEAQDDLEDENSEPYFADGTRRRDRKGGGRLIEMKNGSKKRVWDETEMYIDQAWVGRGDPSKSPEFRARGRINMLTHRLAMFTVVLKEEKTRIRLSDEIQKKRDNRKLWLPMPDRPVTSQRQYCLW</sequence>
<dbReference type="GO" id="GO:0006412">
    <property type="term" value="P:translation"/>
    <property type="evidence" value="ECO:0007669"/>
    <property type="project" value="InterPro"/>
</dbReference>
<evidence type="ECO:0000256" key="4">
    <source>
        <dbReference type="RuleBase" id="RU004005"/>
    </source>
</evidence>
<dbReference type="GO" id="GO:0003735">
    <property type="term" value="F:structural constituent of ribosome"/>
    <property type="evidence" value="ECO:0007669"/>
    <property type="project" value="InterPro"/>
</dbReference>
<dbReference type="PANTHER" id="PTHR13501">
    <property type="entry name" value="CHLOROPLAST 50S RIBOSOMAL PROTEIN L22-RELATED"/>
    <property type="match status" value="1"/>
</dbReference>
<dbReference type="GO" id="GO:0015934">
    <property type="term" value="C:large ribosomal subunit"/>
    <property type="evidence" value="ECO:0007669"/>
    <property type="project" value="InterPro"/>
</dbReference>
<evidence type="ECO:0000256" key="2">
    <source>
        <dbReference type="ARBA" id="ARBA00022980"/>
    </source>
</evidence>
<dbReference type="PANTHER" id="PTHR13501:SF10">
    <property type="entry name" value="LARGE RIBOSOMAL SUBUNIT PROTEIN UL22M"/>
    <property type="match status" value="1"/>
</dbReference>
<feature type="compositionally biased region" description="Pro residues" evidence="5">
    <location>
        <begin position="56"/>
        <end position="66"/>
    </location>
</feature>
<dbReference type="SUPFAM" id="SSF54843">
    <property type="entry name" value="Ribosomal protein L22"/>
    <property type="match status" value="1"/>
</dbReference>